<organism evidence="1 2">
    <name type="scientific">Thiorhodovibrio winogradskyi</name>
    <dbReference type="NCBI Taxonomy" id="77007"/>
    <lineage>
        <taxon>Bacteria</taxon>
        <taxon>Pseudomonadati</taxon>
        <taxon>Pseudomonadota</taxon>
        <taxon>Gammaproteobacteria</taxon>
        <taxon>Chromatiales</taxon>
        <taxon>Chromatiaceae</taxon>
        <taxon>Thiorhodovibrio</taxon>
    </lineage>
</organism>
<dbReference type="Proteomes" id="UP001432180">
    <property type="component" value="Chromosome"/>
</dbReference>
<keyword evidence="2" id="KW-1185">Reference proteome</keyword>
<evidence type="ECO:0008006" key="3">
    <source>
        <dbReference type="Google" id="ProtNLM"/>
    </source>
</evidence>
<reference evidence="1 2" key="1">
    <citation type="journal article" date="2023" name="Microorganisms">
        <title>Thiorhodovibrio frisius and Trv. litoralis spp. nov., Two Novel Members from a Clade of Fastidious Purple Sulfur Bacteria That Exhibit Unique Red-Shifted Light-Harvesting Capabilities.</title>
        <authorList>
            <person name="Methner A."/>
            <person name="Kuzyk S.B."/>
            <person name="Petersen J."/>
            <person name="Bauer S."/>
            <person name="Brinkmann H."/>
            <person name="Sichau K."/>
            <person name="Wanner G."/>
            <person name="Wolf J."/>
            <person name="Neumann-Schaal M."/>
            <person name="Henke P."/>
            <person name="Tank M."/>
            <person name="Sproer C."/>
            <person name="Bunk B."/>
            <person name="Overmann J."/>
        </authorList>
    </citation>
    <scope>NUCLEOTIDE SEQUENCE [LARGE SCALE GENOMIC DNA]</scope>
    <source>
        <strain evidence="1 2">DSM 6702</strain>
    </source>
</reference>
<dbReference type="NCBIfam" id="TIGR04353">
    <property type="entry name" value="PqqD_rel_X"/>
    <property type="match status" value="1"/>
</dbReference>
<protein>
    <recommendedName>
        <fullName evidence="3">HPr-rel-A system PqqD family protein</fullName>
    </recommendedName>
</protein>
<accession>A0ABZ0SC97</accession>
<evidence type="ECO:0000313" key="2">
    <source>
        <dbReference type="Proteomes" id="UP001432180"/>
    </source>
</evidence>
<gene>
    <name evidence="1" type="ORF">Thiowin_02766</name>
</gene>
<sequence>MTTTRDNPEMWRYDTFCNQAYDYEGERIIYSLRSGETHYLNFCATEILKLLSAKPTTIKSLEKGLKKSPYPAPLTEEIQNIINHLHEHGIVEQI</sequence>
<dbReference type="EMBL" id="CP121472">
    <property type="protein sequence ID" value="WPL17727.1"/>
    <property type="molecule type" value="Genomic_DNA"/>
</dbReference>
<evidence type="ECO:0000313" key="1">
    <source>
        <dbReference type="EMBL" id="WPL17727.1"/>
    </source>
</evidence>
<dbReference type="RefSeq" id="WP_328983535.1">
    <property type="nucleotide sequence ID" value="NZ_CP121472.1"/>
</dbReference>
<dbReference type="InterPro" id="IPR027599">
    <property type="entry name" value="PqqD-rel_X"/>
</dbReference>
<name>A0ABZ0SC97_9GAMM</name>
<proteinExistence type="predicted"/>